<evidence type="ECO:0000313" key="3">
    <source>
        <dbReference type="Proteomes" id="UP000002051"/>
    </source>
</evidence>
<gene>
    <name evidence="1" type="ordered locus">MTR_4g104095</name>
</gene>
<accession>A0A072UPG6</accession>
<evidence type="ECO:0000313" key="1">
    <source>
        <dbReference type="EMBL" id="KEH31734.1"/>
    </source>
</evidence>
<dbReference type="EnsemblPlants" id="KEH31734">
    <property type="protein sequence ID" value="KEH31734"/>
    <property type="gene ID" value="MTR_4g104095"/>
</dbReference>
<keyword evidence="3" id="KW-1185">Reference proteome</keyword>
<dbReference type="HOGENOM" id="CLU_2625700_0_0_1"/>
<proteinExistence type="predicted"/>
<name>A0A072UPG6_MEDTR</name>
<organism evidence="1 3">
    <name type="scientific">Medicago truncatula</name>
    <name type="common">Barrel medic</name>
    <name type="synonym">Medicago tribuloides</name>
    <dbReference type="NCBI Taxonomy" id="3880"/>
    <lineage>
        <taxon>Eukaryota</taxon>
        <taxon>Viridiplantae</taxon>
        <taxon>Streptophyta</taxon>
        <taxon>Embryophyta</taxon>
        <taxon>Tracheophyta</taxon>
        <taxon>Spermatophyta</taxon>
        <taxon>Magnoliopsida</taxon>
        <taxon>eudicotyledons</taxon>
        <taxon>Gunneridae</taxon>
        <taxon>Pentapetalae</taxon>
        <taxon>rosids</taxon>
        <taxon>fabids</taxon>
        <taxon>Fabales</taxon>
        <taxon>Fabaceae</taxon>
        <taxon>Papilionoideae</taxon>
        <taxon>50 kb inversion clade</taxon>
        <taxon>NPAAA clade</taxon>
        <taxon>Hologalegina</taxon>
        <taxon>IRL clade</taxon>
        <taxon>Trifolieae</taxon>
        <taxon>Medicago</taxon>
    </lineage>
</organism>
<dbReference type="EMBL" id="CM001220">
    <property type="protein sequence ID" value="KEH31734.1"/>
    <property type="molecule type" value="Genomic_DNA"/>
</dbReference>
<dbReference type="AlphaFoldDB" id="A0A072UPG6"/>
<dbReference type="Proteomes" id="UP000002051">
    <property type="component" value="Chromosome 4"/>
</dbReference>
<reference evidence="1 3" key="2">
    <citation type="journal article" date="2014" name="BMC Genomics">
        <title>An improved genome release (version Mt4.0) for the model legume Medicago truncatula.</title>
        <authorList>
            <person name="Tang H."/>
            <person name="Krishnakumar V."/>
            <person name="Bidwell S."/>
            <person name="Rosen B."/>
            <person name="Chan A."/>
            <person name="Zhou S."/>
            <person name="Gentzbittel L."/>
            <person name="Childs K.L."/>
            <person name="Yandell M."/>
            <person name="Gundlach H."/>
            <person name="Mayer K.F."/>
            <person name="Schwartz D.C."/>
            <person name="Town C.D."/>
        </authorList>
    </citation>
    <scope>GENOME REANNOTATION</scope>
    <source>
        <strain evidence="1">A17</strain>
        <strain evidence="2 3">cv. Jemalong A17</strain>
    </source>
</reference>
<sequence length="78" mass="8997">MIWPSTVQIRKHENFTDLDFIISFVDAKSITSIYKTKKEYKKEKGDQTKTFSIGVKPEIGHTQPISDVLSPNEIRDNI</sequence>
<protein>
    <submittedName>
        <fullName evidence="1 2">Uncharacterized protein</fullName>
    </submittedName>
</protein>
<reference evidence="1 3" key="1">
    <citation type="journal article" date="2011" name="Nature">
        <title>The Medicago genome provides insight into the evolution of rhizobial symbioses.</title>
        <authorList>
            <person name="Young N.D."/>
            <person name="Debelle F."/>
            <person name="Oldroyd G.E."/>
            <person name="Geurts R."/>
            <person name="Cannon S.B."/>
            <person name="Udvardi M.K."/>
            <person name="Benedito V.A."/>
            <person name="Mayer K.F."/>
            <person name="Gouzy J."/>
            <person name="Schoof H."/>
            <person name="Van de Peer Y."/>
            <person name="Proost S."/>
            <person name="Cook D.R."/>
            <person name="Meyers B.C."/>
            <person name="Spannagl M."/>
            <person name="Cheung F."/>
            <person name="De Mita S."/>
            <person name="Krishnakumar V."/>
            <person name="Gundlach H."/>
            <person name="Zhou S."/>
            <person name="Mudge J."/>
            <person name="Bharti A.K."/>
            <person name="Murray J.D."/>
            <person name="Naoumkina M.A."/>
            <person name="Rosen B."/>
            <person name="Silverstein K.A."/>
            <person name="Tang H."/>
            <person name="Rombauts S."/>
            <person name="Zhao P.X."/>
            <person name="Zhou P."/>
            <person name="Barbe V."/>
            <person name="Bardou P."/>
            <person name="Bechner M."/>
            <person name="Bellec A."/>
            <person name="Berger A."/>
            <person name="Berges H."/>
            <person name="Bidwell S."/>
            <person name="Bisseling T."/>
            <person name="Choisne N."/>
            <person name="Couloux A."/>
            <person name="Denny R."/>
            <person name="Deshpande S."/>
            <person name="Dai X."/>
            <person name="Doyle J.J."/>
            <person name="Dudez A.M."/>
            <person name="Farmer A.D."/>
            <person name="Fouteau S."/>
            <person name="Franken C."/>
            <person name="Gibelin C."/>
            <person name="Gish J."/>
            <person name="Goldstein S."/>
            <person name="Gonzalez A.J."/>
            <person name="Green P.J."/>
            <person name="Hallab A."/>
            <person name="Hartog M."/>
            <person name="Hua A."/>
            <person name="Humphray S.J."/>
            <person name="Jeong D.H."/>
            <person name="Jing Y."/>
            <person name="Jocker A."/>
            <person name="Kenton S.M."/>
            <person name="Kim D.J."/>
            <person name="Klee K."/>
            <person name="Lai H."/>
            <person name="Lang C."/>
            <person name="Lin S."/>
            <person name="Macmil S.L."/>
            <person name="Magdelenat G."/>
            <person name="Matthews L."/>
            <person name="McCorrison J."/>
            <person name="Monaghan E.L."/>
            <person name="Mun J.H."/>
            <person name="Najar F.Z."/>
            <person name="Nicholson C."/>
            <person name="Noirot C."/>
            <person name="O'Bleness M."/>
            <person name="Paule C.R."/>
            <person name="Poulain J."/>
            <person name="Prion F."/>
            <person name="Qin B."/>
            <person name="Qu C."/>
            <person name="Retzel E.F."/>
            <person name="Riddle C."/>
            <person name="Sallet E."/>
            <person name="Samain S."/>
            <person name="Samson N."/>
            <person name="Sanders I."/>
            <person name="Saurat O."/>
            <person name="Scarpelli C."/>
            <person name="Schiex T."/>
            <person name="Segurens B."/>
            <person name="Severin A.J."/>
            <person name="Sherrier D.J."/>
            <person name="Shi R."/>
            <person name="Sims S."/>
            <person name="Singer S.R."/>
            <person name="Sinharoy S."/>
            <person name="Sterck L."/>
            <person name="Viollet A."/>
            <person name="Wang B.B."/>
            <person name="Wang K."/>
            <person name="Wang M."/>
            <person name="Wang X."/>
            <person name="Warfsmann J."/>
            <person name="Weissenbach J."/>
            <person name="White D.D."/>
            <person name="White J.D."/>
            <person name="Wiley G.B."/>
            <person name="Wincker P."/>
            <person name="Xing Y."/>
            <person name="Yang L."/>
            <person name="Yao Z."/>
            <person name="Ying F."/>
            <person name="Zhai J."/>
            <person name="Zhou L."/>
            <person name="Zuber A."/>
            <person name="Denarie J."/>
            <person name="Dixon R.A."/>
            <person name="May G.D."/>
            <person name="Schwartz D.C."/>
            <person name="Rogers J."/>
            <person name="Quetier F."/>
            <person name="Town C.D."/>
            <person name="Roe B.A."/>
        </authorList>
    </citation>
    <scope>NUCLEOTIDE SEQUENCE [LARGE SCALE GENOMIC DNA]</scope>
    <source>
        <strain evidence="1">A17</strain>
        <strain evidence="2 3">cv. Jemalong A17</strain>
    </source>
</reference>
<reference evidence="2" key="3">
    <citation type="submission" date="2015-04" db="UniProtKB">
        <authorList>
            <consortium name="EnsemblPlants"/>
        </authorList>
    </citation>
    <scope>IDENTIFICATION</scope>
    <source>
        <strain evidence="2">cv. Jemalong A17</strain>
    </source>
</reference>
<evidence type="ECO:0000313" key="2">
    <source>
        <dbReference type="EnsemblPlants" id="KEH31734"/>
    </source>
</evidence>